<dbReference type="InterPro" id="IPR001910">
    <property type="entry name" value="Inosine/uridine_hydrolase_dom"/>
</dbReference>
<dbReference type="AlphaFoldDB" id="A0A2I2G060"/>
<dbReference type="SUPFAM" id="SSF53590">
    <property type="entry name" value="Nucleoside hydrolase"/>
    <property type="match status" value="1"/>
</dbReference>
<sequence>MRWLREIIDEIFELGALRCLAFALAAFAGAWYLEKSSYHEGLIVDTNFFSDAGDAGALLLASTHPDANLLGVNVNYPSVTSALAVKNILGYYGELSVPVGLHPGAQNFTILHRIQVDDGDLAARLMWGWQRYSPRTSQNNDRVPITPSLDMYRSVLARAKRKGITIVSIGFLDDLSDLLNSPGDTYSSLLGYDLVKRKVKELVIMGGQYPFGQESNFLYNPGAAANVVRNWPSKIVFSGSELGRHALSGARLTTEARFGDPVMTAYWWKNGYNRSQESCDPLTMLYAIEGPGEMFEYAGTDGLNSVFLDGINVWVEAKGDYKQAYLKLKVSNETAAARLDDLFVQGAALYAKERPNLV</sequence>
<accession>A0A2I2G060</accession>
<feature type="domain" description="Inosine/uridine-preferring nucleoside hydrolase" evidence="2">
    <location>
        <begin position="43"/>
        <end position="322"/>
    </location>
</feature>
<reference evidence="3 4" key="1">
    <citation type="submission" date="2016-12" db="EMBL/GenBank/DDBJ databases">
        <title>The genomes of Aspergillus section Nigri reveals drivers in fungal speciation.</title>
        <authorList>
            <consortium name="DOE Joint Genome Institute"/>
            <person name="Vesth T.C."/>
            <person name="Nybo J."/>
            <person name="Theobald S."/>
            <person name="Brandl J."/>
            <person name="Frisvad J.C."/>
            <person name="Nielsen K.F."/>
            <person name="Lyhne E.K."/>
            <person name="Kogle M.E."/>
            <person name="Kuo A."/>
            <person name="Riley R."/>
            <person name="Clum A."/>
            <person name="Nolan M."/>
            <person name="Lipzen A."/>
            <person name="Salamov A."/>
            <person name="Henrissat B."/>
            <person name="Wiebenga A."/>
            <person name="De Vries R.P."/>
            <person name="Grigoriev I.V."/>
            <person name="Mortensen U.H."/>
            <person name="Andersen M.R."/>
            <person name="Baker S.E."/>
        </authorList>
    </citation>
    <scope>NUCLEOTIDE SEQUENCE [LARGE SCALE GENOMIC DNA]</scope>
    <source>
        <strain evidence="3 4">IBT 23096</strain>
    </source>
</reference>
<dbReference type="EMBL" id="MSFO01000007">
    <property type="protein sequence ID" value="PLB46254.1"/>
    <property type="molecule type" value="Genomic_DNA"/>
</dbReference>
<protein>
    <submittedName>
        <fullName evidence="3">Inosine/uridine-preferring nucleoside hydrolase</fullName>
    </submittedName>
</protein>
<comment type="caution">
    <text evidence="3">The sequence shown here is derived from an EMBL/GenBank/DDBJ whole genome shotgun (WGS) entry which is preliminary data.</text>
</comment>
<dbReference type="Pfam" id="PF01156">
    <property type="entry name" value="IU_nuc_hydro"/>
    <property type="match status" value="1"/>
</dbReference>
<dbReference type="GO" id="GO:0016799">
    <property type="term" value="F:hydrolase activity, hydrolyzing N-glycosyl compounds"/>
    <property type="evidence" value="ECO:0007669"/>
    <property type="project" value="InterPro"/>
</dbReference>
<dbReference type="STRING" id="1392250.A0A2I2G060"/>
<keyword evidence="4" id="KW-1185">Reference proteome</keyword>
<dbReference type="RefSeq" id="XP_024701556.1">
    <property type="nucleotide sequence ID" value="XM_024853637.1"/>
</dbReference>
<dbReference type="PANTHER" id="PTHR43264">
    <property type="match status" value="1"/>
</dbReference>
<dbReference type="GeneID" id="36561335"/>
<dbReference type="PANTHER" id="PTHR43264:SF1">
    <property type="entry name" value="INOSINE_URIDINE-PREFERRING NUCLEOSIDE HYDROLASE DOMAIN-CONTAINING PROTEIN"/>
    <property type="match status" value="1"/>
</dbReference>
<evidence type="ECO:0000313" key="4">
    <source>
        <dbReference type="Proteomes" id="UP000234275"/>
    </source>
</evidence>
<name>A0A2I2G060_9EURO</name>
<comment type="similarity">
    <text evidence="1">Belongs to the IUNH family.</text>
</comment>
<dbReference type="InterPro" id="IPR036452">
    <property type="entry name" value="Ribo_hydro-like"/>
</dbReference>
<gene>
    <name evidence="3" type="ORF">P170DRAFT_479169</name>
</gene>
<dbReference type="VEuPathDB" id="FungiDB:P170DRAFT_479169"/>
<keyword evidence="3" id="KW-0378">Hydrolase</keyword>
<evidence type="ECO:0000256" key="1">
    <source>
        <dbReference type="ARBA" id="ARBA00009176"/>
    </source>
</evidence>
<organism evidence="3 4">
    <name type="scientific">Aspergillus steynii IBT 23096</name>
    <dbReference type="NCBI Taxonomy" id="1392250"/>
    <lineage>
        <taxon>Eukaryota</taxon>
        <taxon>Fungi</taxon>
        <taxon>Dikarya</taxon>
        <taxon>Ascomycota</taxon>
        <taxon>Pezizomycotina</taxon>
        <taxon>Eurotiomycetes</taxon>
        <taxon>Eurotiomycetidae</taxon>
        <taxon>Eurotiales</taxon>
        <taxon>Aspergillaceae</taxon>
        <taxon>Aspergillus</taxon>
        <taxon>Aspergillus subgen. Circumdati</taxon>
    </lineage>
</organism>
<dbReference type="Gene3D" id="3.90.245.10">
    <property type="entry name" value="Ribonucleoside hydrolase-like"/>
    <property type="match status" value="1"/>
</dbReference>
<evidence type="ECO:0000259" key="2">
    <source>
        <dbReference type="Pfam" id="PF01156"/>
    </source>
</evidence>
<dbReference type="Proteomes" id="UP000234275">
    <property type="component" value="Unassembled WGS sequence"/>
</dbReference>
<dbReference type="OrthoDB" id="187522at2759"/>
<proteinExistence type="inferred from homology"/>
<evidence type="ECO:0000313" key="3">
    <source>
        <dbReference type="EMBL" id="PLB46254.1"/>
    </source>
</evidence>